<evidence type="ECO:0000313" key="5">
    <source>
        <dbReference type="EMBL" id="KZO94361.1"/>
    </source>
</evidence>
<dbReference type="Gene3D" id="3.30.720.90">
    <property type="match status" value="1"/>
</dbReference>
<sequence>MPKEIRDLKVFLEHARRKDAKSIRIKKTVSQRVSLKPKTKFKLRCSRFLYTLVLDDPDRADKLEQSLPPGASLYLCEPYQSFDIRTGLDVKRVELKATKKK</sequence>
<keyword evidence="3 4" id="KW-0687">Ribonucleoprotein</keyword>
<dbReference type="EMBL" id="KV417295">
    <property type="protein sequence ID" value="KZO94361.1"/>
    <property type="molecule type" value="Genomic_DNA"/>
</dbReference>
<dbReference type="STRING" id="1330018.A0A167K7V3"/>
<dbReference type="GO" id="GO:0022618">
    <property type="term" value="P:protein-RNA complex assembly"/>
    <property type="evidence" value="ECO:0007669"/>
    <property type="project" value="TreeGrafter"/>
</dbReference>
<dbReference type="Proteomes" id="UP000076738">
    <property type="component" value="Unassembled WGS sequence"/>
</dbReference>
<dbReference type="InterPro" id="IPR038464">
    <property type="entry name" value="Ribosomal_eL38_sf"/>
</dbReference>
<protein>
    <recommendedName>
        <fullName evidence="7">Ribosomal protein L38e</fullName>
    </recommendedName>
</protein>
<dbReference type="GO" id="GO:0022625">
    <property type="term" value="C:cytosolic large ribosomal subunit"/>
    <property type="evidence" value="ECO:0007669"/>
    <property type="project" value="TreeGrafter"/>
</dbReference>
<dbReference type="PANTHER" id="PTHR10965:SF0">
    <property type="entry name" value="LARGE RIBOSOMAL SUBUNIT PROTEIN EL38"/>
    <property type="match status" value="1"/>
</dbReference>
<evidence type="ECO:0000256" key="3">
    <source>
        <dbReference type="ARBA" id="ARBA00023274"/>
    </source>
</evidence>
<organism evidence="5 6">
    <name type="scientific">Calocera viscosa (strain TUFC12733)</name>
    <dbReference type="NCBI Taxonomy" id="1330018"/>
    <lineage>
        <taxon>Eukaryota</taxon>
        <taxon>Fungi</taxon>
        <taxon>Dikarya</taxon>
        <taxon>Basidiomycota</taxon>
        <taxon>Agaricomycotina</taxon>
        <taxon>Dacrymycetes</taxon>
        <taxon>Dacrymycetales</taxon>
        <taxon>Dacrymycetaceae</taxon>
        <taxon>Calocera</taxon>
    </lineage>
</organism>
<dbReference type="InterPro" id="IPR002675">
    <property type="entry name" value="Ribosomal_eL38"/>
</dbReference>
<proteinExistence type="inferred from homology"/>
<evidence type="ECO:0000313" key="6">
    <source>
        <dbReference type="Proteomes" id="UP000076738"/>
    </source>
</evidence>
<dbReference type="FunFam" id="3.30.720.90:FF:000001">
    <property type="entry name" value="60S ribosomal protein L38"/>
    <property type="match status" value="1"/>
</dbReference>
<keyword evidence="6" id="KW-1185">Reference proteome</keyword>
<evidence type="ECO:0000256" key="1">
    <source>
        <dbReference type="ARBA" id="ARBA00007803"/>
    </source>
</evidence>
<dbReference type="GO" id="GO:0003735">
    <property type="term" value="F:structural constituent of ribosome"/>
    <property type="evidence" value="ECO:0007669"/>
    <property type="project" value="InterPro"/>
</dbReference>
<accession>A0A167K7V3</accession>
<dbReference type="GO" id="GO:0006412">
    <property type="term" value="P:translation"/>
    <property type="evidence" value="ECO:0007669"/>
    <property type="project" value="InterPro"/>
</dbReference>
<gene>
    <name evidence="5" type="ORF">CALVIDRAFT_223565</name>
</gene>
<dbReference type="OrthoDB" id="10250488at2759"/>
<evidence type="ECO:0000256" key="2">
    <source>
        <dbReference type="ARBA" id="ARBA00022980"/>
    </source>
</evidence>
<reference evidence="5 6" key="1">
    <citation type="journal article" date="2016" name="Mol. Biol. Evol.">
        <title>Comparative Genomics of Early-Diverging Mushroom-Forming Fungi Provides Insights into the Origins of Lignocellulose Decay Capabilities.</title>
        <authorList>
            <person name="Nagy L.G."/>
            <person name="Riley R."/>
            <person name="Tritt A."/>
            <person name="Adam C."/>
            <person name="Daum C."/>
            <person name="Floudas D."/>
            <person name="Sun H."/>
            <person name="Yadav J.S."/>
            <person name="Pangilinan J."/>
            <person name="Larsson K.H."/>
            <person name="Matsuura K."/>
            <person name="Barry K."/>
            <person name="Labutti K."/>
            <person name="Kuo R."/>
            <person name="Ohm R.A."/>
            <person name="Bhattacharya S.S."/>
            <person name="Shirouzu T."/>
            <person name="Yoshinaga Y."/>
            <person name="Martin F.M."/>
            <person name="Grigoriev I.V."/>
            <person name="Hibbett D.S."/>
        </authorList>
    </citation>
    <scope>NUCLEOTIDE SEQUENCE [LARGE SCALE GENOMIC DNA]</scope>
    <source>
        <strain evidence="5 6">TUFC12733</strain>
    </source>
</reference>
<evidence type="ECO:0008006" key="7">
    <source>
        <dbReference type="Google" id="ProtNLM"/>
    </source>
</evidence>
<dbReference type="AlphaFoldDB" id="A0A167K7V3"/>
<name>A0A167K7V3_CALVF</name>
<comment type="similarity">
    <text evidence="1 4">Belongs to the eukaryotic ribosomal protein eL38 family.</text>
</comment>
<keyword evidence="2 4" id="KW-0689">Ribosomal protein</keyword>
<evidence type="ECO:0000256" key="4">
    <source>
        <dbReference type="RuleBase" id="RU003445"/>
    </source>
</evidence>
<dbReference type="Pfam" id="PF01781">
    <property type="entry name" value="Ribosomal_L38e"/>
    <property type="match status" value="1"/>
</dbReference>
<dbReference type="PANTHER" id="PTHR10965">
    <property type="entry name" value="60S RIBOSOMAL PROTEIN L38"/>
    <property type="match status" value="1"/>
</dbReference>